<keyword evidence="3" id="KW-1185">Reference proteome</keyword>
<proteinExistence type="predicted"/>
<feature type="region of interest" description="Disordered" evidence="1">
    <location>
        <begin position="313"/>
        <end position="334"/>
    </location>
</feature>
<comment type="caution">
    <text evidence="2">The sequence shown here is derived from an EMBL/GenBank/DDBJ whole genome shotgun (WGS) entry which is preliminary data.</text>
</comment>
<protein>
    <submittedName>
        <fullName evidence="2">Uncharacterized protein</fullName>
    </submittedName>
</protein>
<organism evidence="2 3">
    <name type="scientific">Apiosordaria backusii</name>
    <dbReference type="NCBI Taxonomy" id="314023"/>
    <lineage>
        <taxon>Eukaryota</taxon>
        <taxon>Fungi</taxon>
        <taxon>Dikarya</taxon>
        <taxon>Ascomycota</taxon>
        <taxon>Pezizomycotina</taxon>
        <taxon>Sordariomycetes</taxon>
        <taxon>Sordariomycetidae</taxon>
        <taxon>Sordariales</taxon>
        <taxon>Lasiosphaeriaceae</taxon>
        <taxon>Apiosordaria</taxon>
    </lineage>
</organism>
<sequence>MARKLSALKEAVRDLFDHLCTNRGEEDWNGVREQLHGVYEAYRRFYVGKNSEPTIDPSFVLEAIDAQEGTPQWLKAYRTAFLANLVSLLQDIQMTEQADFLPLLQSWDEDFPKFYVPRDQDIPGVSEMVIDIRTQLSIFILKKLREDGSVDFHPYERLAKIWCGDDISADKVTAALGGDKDELQLKPVDPDDPESALHNERAWTRFRSLCVELTNQHFTPGTENAFDHALHELQSIYAFPEFLHNLRKLVEHSFFRTNEALDVAEMPVPAQASDAGSGIDSQIQNQLESEAMAQGPSSSFYNIGYPPSLPTYPRVPYPDFSQESSPGFAEQQHRSGFQNGAIYAQSAAQVATTAGRKRRGPASADASGDQANPQPKKRVRRKKNADAEADPSASGQVVPAQPPAPVQYPPLPGTQLEPDFDALTQRSKEISAANRRAREPQVRSAWVRNDVRELVKAVHTYGCKWSVIEKQIKEGNIHFERPRDQQALRDKARLLKQDFLKADGVLPNGFDLVVLGKKEREAVKACGKNPDRKESDLDANNMPINTELGNPVAAAAHAAPVAQMDAPPPPPPHDPQLQLEGSEVLGMDGTQEGFSEHGKSEPEAAHDPALDAPAEPQPVVSDLEPIAAV</sequence>
<dbReference type="EMBL" id="JAUKTV010000011">
    <property type="protein sequence ID" value="KAK0723786.1"/>
    <property type="molecule type" value="Genomic_DNA"/>
</dbReference>
<name>A0AA40E4K5_9PEZI</name>
<gene>
    <name evidence="2" type="ORF">B0T21DRAFT_294380</name>
</gene>
<reference evidence="2" key="1">
    <citation type="submission" date="2023-06" db="EMBL/GenBank/DDBJ databases">
        <title>Genome-scale phylogeny and comparative genomics of the fungal order Sordariales.</title>
        <authorList>
            <consortium name="Lawrence Berkeley National Laboratory"/>
            <person name="Hensen N."/>
            <person name="Bonometti L."/>
            <person name="Westerberg I."/>
            <person name="Brannstrom I.O."/>
            <person name="Guillou S."/>
            <person name="Cros-Aarteil S."/>
            <person name="Calhoun S."/>
            <person name="Haridas S."/>
            <person name="Kuo A."/>
            <person name="Mondo S."/>
            <person name="Pangilinan J."/>
            <person name="Riley R."/>
            <person name="Labutti K."/>
            <person name="Andreopoulos B."/>
            <person name="Lipzen A."/>
            <person name="Chen C."/>
            <person name="Yanf M."/>
            <person name="Daum C."/>
            <person name="Ng V."/>
            <person name="Clum A."/>
            <person name="Steindorff A."/>
            <person name="Ohm R."/>
            <person name="Martin F."/>
            <person name="Silar P."/>
            <person name="Natvig D."/>
            <person name="Lalanne C."/>
            <person name="Gautier V."/>
            <person name="Ament-Velasquez S.L."/>
            <person name="Kruys A."/>
            <person name="Hutchinson M.I."/>
            <person name="Powell A.J."/>
            <person name="Barry K."/>
            <person name="Miller A.N."/>
            <person name="Grigoriev I.V."/>
            <person name="Debuchy R."/>
            <person name="Gladieux P."/>
            <person name="Thoren M.H."/>
            <person name="Johannesson H."/>
        </authorList>
    </citation>
    <scope>NUCLEOTIDE SEQUENCE</scope>
    <source>
        <strain evidence="2">CBS 540.89</strain>
    </source>
</reference>
<evidence type="ECO:0000313" key="3">
    <source>
        <dbReference type="Proteomes" id="UP001172159"/>
    </source>
</evidence>
<feature type="region of interest" description="Disordered" evidence="1">
    <location>
        <begin position="562"/>
        <end position="629"/>
    </location>
</feature>
<dbReference type="AlphaFoldDB" id="A0AA40E4K5"/>
<accession>A0AA40E4K5</accession>
<feature type="region of interest" description="Disordered" evidence="1">
    <location>
        <begin position="348"/>
        <end position="418"/>
    </location>
</feature>
<feature type="compositionally biased region" description="Pro residues" evidence="1">
    <location>
        <begin position="400"/>
        <end position="412"/>
    </location>
</feature>
<evidence type="ECO:0000256" key="1">
    <source>
        <dbReference type="SAM" id="MobiDB-lite"/>
    </source>
</evidence>
<feature type="compositionally biased region" description="Basic and acidic residues" evidence="1">
    <location>
        <begin position="594"/>
        <end position="609"/>
    </location>
</feature>
<dbReference type="Proteomes" id="UP001172159">
    <property type="component" value="Unassembled WGS sequence"/>
</dbReference>
<evidence type="ECO:0000313" key="2">
    <source>
        <dbReference type="EMBL" id="KAK0723786.1"/>
    </source>
</evidence>